<dbReference type="GeneID" id="6016257"/>
<evidence type="ECO:0000313" key="1">
    <source>
        <dbReference type="EMBL" id="EAU82161.2"/>
    </source>
</evidence>
<name>A8P8V1_COPC7</name>
<gene>
    <name evidence="1" type="ORF">CC1G_11351</name>
</gene>
<sequence length="394" mass="43389">MEDFAYSLGTVDNGEVDGERRRHLSAWTQAAVQRSRISFLRGDSQDVAAILLPPDCSTPAVVRVALKDGMDRWNSVEGLETDPWVGKVDDTIKMTIQPVYSLADGRCWIILSAGEVEAGTARNPTLTRMTSAWSRTFVRTKGACLVVTTNAIGHLQDTVAGDFQLFAVGYVKHLFDQVTNAMCGDAVSRVQTVVSLPEALGLVYGLRSTHPGIGIRTRRALNKAWAMVERGYDWVTGLLLVHDRSSVVMVPVPLRRCSDRMAGVYATIPAVYLPVVDERATWRADYLSIGDGKHAVGLFTNGGGLKQNSVMRGIVGTAGRYIGQEGGILVVMKDAQGHLVDVGDEDVGPVLAKLTRSFMKRMRDVELEFTVEQLRLHVYEYEWGWEKECCDLIP</sequence>
<dbReference type="EMBL" id="AACS02000011">
    <property type="protein sequence ID" value="EAU82161.2"/>
    <property type="molecule type" value="Genomic_DNA"/>
</dbReference>
<reference evidence="1 2" key="1">
    <citation type="journal article" date="2010" name="Proc. Natl. Acad. Sci. U.S.A.">
        <title>Insights into evolution of multicellular fungi from the assembled chromosomes of the mushroom Coprinopsis cinerea (Coprinus cinereus).</title>
        <authorList>
            <person name="Stajich J.E."/>
            <person name="Wilke S.K."/>
            <person name="Ahren D."/>
            <person name="Au C.H."/>
            <person name="Birren B.W."/>
            <person name="Borodovsky M."/>
            <person name="Burns C."/>
            <person name="Canback B."/>
            <person name="Casselton L.A."/>
            <person name="Cheng C.K."/>
            <person name="Deng J."/>
            <person name="Dietrich F.S."/>
            <person name="Fargo D.C."/>
            <person name="Farman M.L."/>
            <person name="Gathman A.C."/>
            <person name="Goldberg J."/>
            <person name="Guigo R."/>
            <person name="Hoegger P.J."/>
            <person name="Hooker J.B."/>
            <person name="Huggins A."/>
            <person name="James T.Y."/>
            <person name="Kamada T."/>
            <person name="Kilaru S."/>
            <person name="Kodira C."/>
            <person name="Kues U."/>
            <person name="Kupfer D."/>
            <person name="Kwan H.S."/>
            <person name="Lomsadze A."/>
            <person name="Li W."/>
            <person name="Lilly W.W."/>
            <person name="Ma L.J."/>
            <person name="Mackey A.J."/>
            <person name="Manning G."/>
            <person name="Martin F."/>
            <person name="Muraguchi H."/>
            <person name="Natvig D.O."/>
            <person name="Palmerini H."/>
            <person name="Ramesh M.A."/>
            <person name="Rehmeyer C.J."/>
            <person name="Roe B.A."/>
            <person name="Shenoy N."/>
            <person name="Stanke M."/>
            <person name="Ter-Hovhannisyan V."/>
            <person name="Tunlid A."/>
            <person name="Velagapudi R."/>
            <person name="Vision T.J."/>
            <person name="Zeng Q."/>
            <person name="Zolan M.E."/>
            <person name="Pukkila P.J."/>
        </authorList>
    </citation>
    <scope>NUCLEOTIDE SEQUENCE [LARGE SCALE GENOMIC DNA]</scope>
    <source>
        <strain evidence="2">Okayama-7 / 130 / ATCC MYA-4618 / FGSC 9003</strain>
    </source>
</reference>
<dbReference type="RefSeq" id="XP_001839640.2">
    <property type="nucleotide sequence ID" value="XM_001839588.2"/>
</dbReference>
<dbReference type="InParanoid" id="A8P8V1"/>
<dbReference type="HOGENOM" id="CLU_663944_0_0_1"/>
<keyword evidence="2" id="KW-1185">Reference proteome</keyword>
<dbReference type="AlphaFoldDB" id="A8P8V1"/>
<proteinExistence type="predicted"/>
<organism evidence="1 2">
    <name type="scientific">Coprinopsis cinerea (strain Okayama-7 / 130 / ATCC MYA-4618 / FGSC 9003)</name>
    <name type="common">Inky cap fungus</name>
    <name type="synonym">Hormographiella aspergillata</name>
    <dbReference type="NCBI Taxonomy" id="240176"/>
    <lineage>
        <taxon>Eukaryota</taxon>
        <taxon>Fungi</taxon>
        <taxon>Dikarya</taxon>
        <taxon>Basidiomycota</taxon>
        <taxon>Agaricomycotina</taxon>
        <taxon>Agaricomycetes</taxon>
        <taxon>Agaricomycetidae</taxon>
        <taxon>Agaricales</taxon>
        <taxon>Agaricineae</taxon>
        <taxon>Psathyrellaceae</taxon>
        <taxon>Coprinopsis</taxon>
    </lineage>
</organism>
<comment type="caution">
    <text evidence="1">The sequence shown here is derived from an EMBL/GenBank/DDBJ whole genome shotgun (WGS) entry which is preliminary data.</text>
</comment>
<protein>
    <submittedName>
        <fullName evidence="1">Uncharacterized protein</fullName>
    </submittedName>
</protein>
<accession>A8P8V1</accession>
<evidence type="ECO:0000313" key="2">
    <source>
        <dbReference type="Proteomes" id="UP000001861"/>
    </source>
</evidence>
<dbReference type="VEuPathDB" id="FungiDB:CC1G_11351"/>
<dbReference type="STRING" id="240176.A8P8V1"/>
<dbReference type="Proteomes" id="UP000001861">
    <property type="component" value="Unassembled WGS sequence"/>
</dbReference>
<dbReference type="KEGG" id="cci:CC1G_11351"/>